<dbReference type="PROSITE" id="PS51900">
    <property type="entry name" value="CB"/>
    <property type="match status" value="1"/>
</dbReference>
<dbReference type="PROSITE" id="PS51898">
    <property type="entry name" value="TYR_RECOMBINASE"/>
    <property type="match status" value="1"/>
</dbReference>
<evidence type="ECO:0000256" key="5">
    <source>
        <dbReference type="PROSITE-ProRule" id="PRU01248"/>
    </source>
</evidence>
<dbReference type="Gene3D" id="1.10.150.130">
    <property type="match status" value="1"/>
</dbReference>
<dbReference type="PANTHER" id="PTHR30349">
    <property type="entry name" value="PHAGE INTEGRASE-RELATED"/>
    <property type="match status" value="1"/>
</dbReference>
<proteinExistence type="inferred from homology"/>
<keyword evidence="8" id="KW-0614">Plasmid</keyword>
<dbReference type="Pfam" id="PF00589">
    <property type="entry name" value="Phage_integrase"/>
    <property type="match status" value="1"/>
</dbReference>
<evidence type="ECO:0000259" key="7">
    <source>
        <dbReference type="PROSITE" id="PS51900"/>
    </source>
</evidence>
<sequence length="329" mass="37005">MTALAPTMQRFFTERMIKQRQASPATIRSYRTTFRLLLTFVQDRTGKAPATLDWADLDTEVISAFLDHLETDRHNSARSRNARLAALRSLFRYAALRHPEHAALIAQVLAIPQKRHDKADVSFLEPDEVEAVLTAPDPDRWEGRRDRAMLTLAVQTGLRLSELTALTCGDIELDRHPHVRCTGKGRKQRCVPPTSTTAAILRAWLRERGGTRTDPAFPTRTGRRLSDDAVEARLALHRTTAARRCPSLMAKRLTPHVLRHTCAMTLLRAGVDIAVIALWMGHADIRSTNAYLHADMSIKERALARTTPHTSKPGRYHPPDNLLAFLESL</sequence>
<dbReference type="InterPro" id="IPR050090">
    <property type="entry name" value="Tyrosine_recombinase_XerCD"/>
</dbReference>
<evidence type="ECO:0000259" key="6">
    <source>
        <dbReference type="PROSITE" id="PS51898"/>
    </source>
</evidence>
<dbReference type="Pfam" id="PF02899">
    <property type="entry name" value="Phage_int_SAM_1"/>
    <property type="match status" value="1"/>
</dbReference>
<keyword evidence="4" id="KW-0233">DNA recombination</keyword>
<dbReference type="RefSeq" id="WP_065493808.1">
    <property type="nucleotide sequence ID" value="NZ_CP009112.1"/>
</dbReference>
<dbReference type="InterPro" id="IPR011010">
    <property type="entry name" value="DNA_brk_join_enz"/>
</dbReference>
<evidence type="ECO:0000313" key="8">
    <source>
        <dbReference type="EMBL" id="ANS32559.1"/>
    </source>
</evidence>
<evidence type="ECO:0000256" key="1">
    <source>
        <dbReference type="ARBA" id="ARBA00008857"/>
    </source>
</evidence>
<protein>
    <submittedName>
        <fullName evidence="8">Putative integrase/recombinase y4rC</fullName>
    </submittedName>
</protein>
<dbReference type="InterPro" id="IPR044068">
    <property type="entry name" value="CB"/>
</dbReference>
<organism evidence="8 9">
    <name type="scientific">Rhodococcus opacus</name>
    <name type="common">Nocardia opaca</name>
    <dbReference type="NCBI Taxonomy" id="37919"/>
    <lineage>
        <taxon>Bacteria</taxon>
        <taxon>Bacillati</taxon>
        <taxon>Actinomycetota</taxon>
        <taxon>Actinomycetes</taxon>
        <taxon>Mycobacteriales</taxon>
        <taxon>Nocardiaceae</taxon>
        <taxon>Rhodococcus</taxon>
    </lineage>
</organism>
<dbReference type="EMBL" id="CP009112">
    <property type="protein sequence ID" value="ANS32559.1"/>
    <property type="molecule type" value="Genomic_DNA"/>
</dbReference>
<dbReference type="PATRIC" id="fig|37919.13.peg.8409"/>
<dbReference type="AlphaFoldDB" id="A0A1B1KIW3"/>
<evidence type="ECO:0000256" key="4">
    <source>
        <dbReference type="ARBA" id="ARBA00023172"/>
    </source>
</evidence>
<dbReference type="SUPFAM" id="SSF56349">
    <property type="entry name" value="DNA breaking-rejoining enzymes"/>
    <property type="match status" value="1"/>
</dbReference>
<gene>
    <name evidence="8" type="ORF">R1CP_39890</name>
</gene>
<keyword evidence="3 5" id="KW-0238">DNA-binding</keyword>
<dbReference type="InterPro" id="IPR004107">
    <property type="entry name" value="Integrase_SAM-like_N"/>
</dbReference>
<dbReference type="GO" id="GO:0006310">
    <property type="term" value="P:DNA recombination"/>
    <property type="evidence" value="ECO:0007669"/>
    <property type="project" value="UniProtKB-KW"/>
</dbReference>
<dbReference type="InterPro" id="IPR002104">
    <property type="entry name" value="Integrase_catalytic"/>
</dbReference>
<keyword evidence="2" id="KW-0229">DNA integration</keyword>
<evidence type="ECO:0000256" key="3">
    <source>
        <dbReference type="ARBA" id="ARBA00023125"/>
    </source>
</evidence>
<geneLocation type="plasmid" evidence="9">
    <name>pr1cp1</name>
</geneLocation>
<evidence type="ECO:0000256" key="2">
    <source>
        <dbReference type="ARBA" id="ARBA00022908"/>
    </source>
</evidence>
<dbReference type="InterPro" id="IPR010998">
    <property type="entry name" value="Integrase_recombinase_N"/>
</dbReference>
<evidence type="ECO:0000313" key="9">
    <source>
        <dbReference type="Proteomes" id="UP000186108"/>
    </source>
</evidence>
<dbReference type="InterPro" id="IPR013762">
    <property type="entry name" value="Integrase-like_cat_sf"/>
</dbReference>
<dbReference type="GO" id="GO:0003677">
    <property type="term" value="F:DNA binding"/>
    <property type="evidence" value="ECO:0007669"/>
    <property type="project" value="UniProtKB-UniRule"/>
</dbReference>
<dbReference type="PANTHER" id="PTHR30349:SF41">
    <property type="entry name" value="INTEGRASE_RECOMBINASE PROTEIN MJ0367-RELATED"/>
    <property type="match status" value="1"/>
</dbReference>
<dbReference type="GO" id="GO:0015074">
    <property type="term" value="P:DNA integration"/>
    <property type="evidence" value="ECO:0007669"/>
    <property type="project" value="UniProtKB-KW"/>
</dbReference>
<feature type="domain" description="Core-binding (CB)" evidence="7">
    <location>
        <begin position="2"/>
        <end position="95"/>
    </location>
</feature>
<accession>A0A1B1KIW3</accession>
<comment type="similarity">
    <text evidence="1">Belongs to the 'phage' integrase family.</text>
</comment>
<name>A0A1B1KIW3_RHOOP</name>
<feature type="domain" description="Tyr recombinase" evidence="6">
    <location>
        <begin position="119"/>
        <end position="304"/>
    </location>
</feature>
<dbReference type="Gene3D" id="1.10.443.10">
    <property type="entry name" value="Intergrase catalytic core"/>
    <property type="match status" value="1"/>
</dbReference>
<reference evidence="8 9" key="1">
    <citation type="submission" date="2014-07" db="EMBL/GenBank/DDBJ databases">
        <authorList>
            <person name="Zhang J.E."/>
            <person name="Yang H."/>
            <person name="Guo J."/>
            <person name="Deng Z."/>
            <person name="Luo H."/>
            <person name="Luo M."/>
            <person name="Zhao B."/>
        </authorList>
    </citation>
    <scope>NUCLEOTIDE SEQUENCE [LARGE SCALE GENOMIC DNA]</scope>
    <source>
        <strain evidence="8 9">1CP</strain>
        <plasmid evidence="9">Plasmid pr1cp1</plasmid>
    </source>
</reference>
<dbReference type="Proteomes" id="UP000186108">
    <property type="component" value="Plasmid pR1CP1"/>
</dbReference>